<dbReference type="CDD" id="cd11431">
    <property type="entry name" value="bHLH_TS_taxi_Dei"/>
    <property type="match status" value="1"/>
</dbReference>
<dbReference type="GO" id="GO:0046983">
    <property type="term" value="F:protein dimerization activity"/>
    <property type="evidence" value="ECO:0007669"/>
    <property type="project" value="InterPro"/>
</dbReference>
<dbReference type="Proteomes" id="UP000324222">
    <property type="component" value="Unassembled WGS sequence"/>
</dbReference>
<dbReference type="Pfam" id="PF00010">
    <property type="entry name" value="HLH"/>
    <property type="match status" value="1"/>
</dbReference>
<proteinExistence type="predicted"/>
<dbReference type="InterPro" id="IPR050359">
    <property type="entry name" value="bHLH_transcription_factors"/>
</dbReference>
<dbReference type="OrthoDB" id="10039134at2759"/>
<dbReference type="SMART" id="SM00353">
    <property type="entry name" value="HLH"/>
    <property type="match status" value="1"/>
</dbReference>
<dbReference type="PANTHER" id="PTHR19290:SF147">
    <property type="entry name" value="HELIX-LOOP-HELIX PROTEIN DELILAH"/>
    <property type="match status" value="1"/>
</dbReference>
<evidence type="ECO:0000313" key="4">
    <source>
        <dbReference type="Proteomes" id="UP000324222"/>
    </source>
</evidence>
<sequence length="310" mass="34059">MIGTSGQQAGRPERHPSWPSLDGSNNSNNINIKNTNCSTSSEEKYGLRPRTIIKRLQHDRGHQQVSKVSKGLARPKSRPAPLSKYRRKTANARERHRMREINNAFESLRRVLPDKLEMEAASSSMTKITTLRLAADYIRALNDVLQEEDGEALCSLQCSAQNTLLRVAPIQPRHHLLPLDCFSPATHMSASASRGSLSTSSCSDLEDLLSDDSCSLLDDNFDVFHDIPILPGGDPLDLLLEAEKGLLPLPQELLNIQIEEQVSLAYYLSRSSARQQENQIVAATARRVPAVAAMVEGAKCLGGAGGRIQC</sequence>
<accession>A0A5B7HN49</accession>
<dbReference type="AlphaFoldDB" id="A0A5B7HN49"/>
<organism evidence="3 4">
    <name type="scientific">Portunus trituberculatus</name>
    <name type="common">Swimming crab</name>
    <name type="synonym">Neptunus trituberculatus</name>
    <dbReference type="NCBI Taxonomy" id="210409"/>
    <lineage>
        <taxon>Eukaryota</taxon>
        <taxon>Metazoa</taxon>
        <taxon>Ecdysozoa</taxon>
        <taxon>Arthropoda</taxon>
        <taxon>Crustacea</taxon>
        <taxon>Multicrustacea</taxon>
        <taxon>Malacostraca</taxon>
        <taxon>Eumalacostraca</taxon>
        <taxon>Eucarida</taxon>
        <taxon>Decapoda</taxon>
        <taxon>Pleocyemata</taxon>
        <taxon>Brachyura</taxon>
        <taxon>Eubrachyura</taxon>
        <taxon>Portunoidea</taxon>
        <taxon>Portunidae</taxon>
        <taxon>Portuninae</taxon>
        <taxon>Portunus</taxon>
    </lineage>
</organism>
<dbReference type="GO" id="GO:0003700">
    <property type="term" value="F:DNA-binding transcription factor activity"/>
    <property type="evidence" value="ECO:0007669"/>
    <property type="project" value="TreeGrafter"/>
</dbReference>
<feature type="region of interest" description="Disordered" evidence="1">
    <location>
        <begin position="1"/>
        <end position="93"/>
    </location>
</feature>
<dbReference type="SUPFAM" id="SSF47459">
    <property type="entry name" value="HLH, helix-loop-helix DNA-binding domain"/>
    <property type="match status" value="1"/>
</dbReference>
<comment type="caution">
    <text evidence="3">The sequence shown here is derived from an EMBL/GenBank/DDBJ whole genome shotgun (WGS) entry which is preliminary data.</text>
</comment>
<dbReference type="Gene3D" id="4.10.280.10">
    <property type="entry name" value="Helix-loop-helix DNA-binding domain"/>
    <property type="match status" value="1"/>
</dbReference>
<dbReference type="GO" id="GO:0045944">
    <property type="term" value="P:positive regulation of transcription by RNA polymerase II"/>
    <property type="evidence" value="ECO:0007669"/>
    <property type="project" value="TreeGrafter"/>
</dbReference>
<dbReference type="InterPro" id="IPR011598">
    <property type="entry name" value="bHLH_dom"/>
</dbReference>
<gene>
    <name evidence="3" type="primary">tx_7</name>
    <name evidence="3" type="ORF">E2C01_068148</name>
</gene>
<dbReference type="GO" id="GO:0005634">
    <property type="term" value="C:nucleus"/>
    <property type="evidence" value="ECO:0007669"/>
    <property type="project" value="TreeGrafter"/>
</dbReference>
<dbReference type="PANTHER" id="PTHR19290">
    <property type="entry name" value="BASIC HELIX-LOOP-HELIX PROTEIN NEUROGENIN-RELATED"/>
    <property type="match status" value="1"/>
</dbReference>
<keyword evidence="4" id="KW-1185">Reference proteome</keyword>
<dbReference type="InterPro" id="IPR036638">
    <property type="entry name" value="HLH_DNA-bd_sf"/>
</dbReference>
<feature type="domain" description="BHLH" evidence="2">
    <location>
        <begin position="85"/>
        <end position="141"/>
    </location>
</feature>
<dbReference type="GO" id="GO:0070888">
    <property type="term" value="F:E-box binding"/>
    <property type="evidence" value="ECO:0007669"/>
    <property type="project" value="TreeGrafter"/>
</dbReference>
<dbReference type="EMBL" id="VSRR010037575">
    <property type="protein sequence ID" value="MPC73810.1"/>
    <property type="molecule type" value="Genomic_DNA"/>
</dbReference>
<evidence type="ECO:0000259" key="2">
    <source>
        <dbReference type="PROSITE" id="PS50888"/>
    </source>
</evidence>
<dbReference type="PROSITE" id="PS50888">
    <property type="entry name" value="BHLH"/>
    <property type="match status" value="1"/>
</dbReference>
<reference evidence="3 4" key="1">
    <citation type="submission" date="2019-05" db="EMBL/GenBank/DDBJ databases">
        <title>Another draft genome of Portunus trituberculatus and its Hox gene families provides insights of decapod evolution.</title>
        <authorList>
            <person name="Jeong J.-H."/>
            <person name="Song I."/>
            <person name="Kim S."/>
            <person name="Choi T."/>
            <person name="Kim D."/>
            <person name="Ryu S."/>
            <person name="Kim W."/>
        </authorList>
    </citation>
    <scope>NUCLEOTIDE SEQUENCE [LARGE SCALE GENOMIC DNA]</scope>
    <source>
        <tissue evidence="3">Muscle</tissue>
    </source>
</reference>
<feature type="compositionally biased region" description="Low complexity" evidence="1">
    <location>
        <begin position="24"/>
        <end position="40"/>
    </location>
</feature>
<evidence type="ECO:0000313" key="3">
    <source>
        <dbReference type="EMBL" id="MPC73810.1"/>
    </source>
</evidence>
<dbReference type="GO" id="GO:0009653">
    <property type="term" value="P:anatomical structure morphogenesis"/>
    <property type="evidence" value="ECO:0007669"/>
    <property type="project" value="TreeGrafter"/>
</dbReference>
<name>A0A5B7HN49_PORTR</name>
<protein>
    <submittedName>
        <fullName evidence="3">Helix-loop-helix protein delilah</fullName>
    </submittedName>
</protein>
<evidence type="ECO:0000256" key="1">
    <source>
        <dbReference type="SAM" id="MobiDB-lite"/>
    </source>
</evidence>